<accession>A0A433SGG1</accession>
<evidence type="ECO:0000256" key="3">
    <source>
        <dbReference type="PROSITE-ProRule" id="PRU00023"/>
    </source>
</evidence>
<keyword evidence="1" id="KW-0677">Repeat</keyword>
<evidence type="ECO:0000256" key="1">
    <source>
        <dbReference type="ARBA" id="ARBA00022737"/>
    </source>
</evidence>
<dbReference type="Proteomes" id="UP000286947">
    <property type="component" value="Unassembled WGS sequence"/>
</dbReference>
<sequence>MPAIKFSNYVNKVNYIMENDLIFNLIYNEDIPGIELWSKSNNINIYSEDYFERTPLIYAVNMEKSLIVEWLLEHGADMYSRNIFDDTAFHLAAKKGLIFIVKNFCRLGYEIDTLGQDDMTGLNYAIQWDHDEVAAYLISQGASLSIPDSVFKLNAKDRIIKKNKIFLLDFKK</sequence>
<feature type="repeat" description="ANK" evidence="3">
    <location>
        <begin position="117"/>
        <end position="149"/>
    </location>
</feature>
<reference evidence="4 5" key="1">
    <citation type="submission" date="2018-01" db="EMBL/GenBank/DDBJ databases">
        <title>Saezia sanguinis gen. nov., sp. nov., in the order Burkholderiales isolated from human blood.</title>
        <authorList>
            <person name="Medina-Pascual M.J."/>
            <person name="Valdezate S."/>
            <person name="Monzon S."/>
            <person name="Cuesta I."/>
            <person name="Carrasco G."/>
            <person name="Villalon P."/>
            <person name="Saez-Nieto J.A."/>
        </authorList>
    </citation>
    <scope>NUCLEOTIDE SEQUENCE [LARGE SCALE GENOMIC DNA]</scope>
    <source>
        <strain evidence="4 5">CNM695-12</strain>
    </source>
</reference>
<dbReference type="SUPFAM" id="SSF48403">
    <property type="entry name" value="Ankyrin repeat"/>
    <property type="match status" value="1"/>
</dbReference>
<dbReference type="SMART" id="SM00248">
    <property type="entry name" value="ANK"/>
    <property type="match status" value="3"/>
</dbReference>
<gene>
    <name evidence="4" type="ORF">CUZ56_00319</name>
</gene>
<dbReference type="EMBL" id="PQSP01000001">
    <property type="protein sequence ID" value="RUS67839.1"/>
    <property type="molecule type" value="Genomic_DNA"/>
</dbReference>
<evidence type="ECO:0000313" key="5">
    <source>
        <dbReference type="Proteomes" id="UP000286947"/>
    </source>
</evidence>
<dbReference type="Pfam" id="PF12796">
    <property type="entry name" value="Ank_2"/>
    <property type="match status" value="1"/>
</dbReference>
<dbReference type="PANTHER" id="PTHR24171:SF8">
    <property type="entry name" value="BRCA1-ASSOCIATED RING DOMAIN PROTEIN 1"/>
    <property type="match status" value="1"/>
</dbReference>
<feature type="repeat" description="ANK" evidence="3">
    <location>
        <begin position="51"/>
        <end position="83"/>
    </location>
</feature>
<dbReference type="InterPro" id="IPR002110">
    <property type="entry name" value="Ankyrin_rpt"/>
</dbReference>
<keyword evidence="5" id="KW-1185">Reference proteome</keyword>
<protein>
    <submittedName>
        <fullName evidence="4">Uncharacterized protein</fullName>
    </submittedName>
</protein>
<keyword evidence="2 3" id="KW-0040">ANK repeat</keyword>
<dbReference type="InterPro" id="IPR036770">
    <property type="entry name" value="Ankyrin_rpt-contain_sf"/>
</dbReference>
<dbReference type="GO" id="GO:0085020">
    <property type="term" value="P:protein K6-linked ubiquitination"/>
    <property type="evidence" value="ECO:0007669"/>
    <property type="project" value="TreeGrafter"/>
</dbReference>
<proteinExistence type="predicted"/>
<evidence type="ECO:0000313" key="4">
    <source>
        <dbReference type="EMBL" id="RUS67839.1"/>
    </source>
</evidence>
<organism evidence="4 5">
    <name type="scientific">Saezia sanguinis</name>
    <dbReference type="NCBI Taxonomy" id="1965230"/>
    <lineage>
        <taxon>Bacteria</taxon>
        <taxon>Pseudomonadati</taxon>
        <taxon>Pseudomonadota</taxon>
        <taxon>Betaproteobacteria</taxon>
        <taxon>Burkholderiales</taxon>
        <taxon>Saeziaceae</taxon>
        <taxon>Saezia</taxon>
    </lineage>
</organism>
<comment type="caution">
    <text evidence="4">The sequence shown here is derived from an EMBL/GenBank/DDBJ whole genome shotgun (WGS) entry which is preliminary data.</text>
</comment>
<dbReference type="Gene3D" id="1.25.40.20">
    <property type="entry name" value="Ankyrin repeat-containing domain"/>
    <property type="match status" value="1"/>
</dbReference>
<dbReference type="OrthoDB" id="671583at2"/>
<dbReference type="PANTHER" id="PTHR24171">
    <property type="entry name" value="ANKYRIN REPEAT DOMAIN-CONTAINING PROTEIN 39-RELATED"/>
    <property type="match status" value="1"/>
</dbReference>
<dbReference type="AlphaFoldDB" id="A0A433SGG1"/>
<evidence type="ECO:0000256" key="2">
    <source>
        <dbReference type="ARBA" id="ARBA00023043"/>
    </source>
</evidence>
<dbReference type="GO" id="GO:0004842">
    <property type="term" value="F:ubiquitin-protein transferase activity"/>
    <property type="evidence" value="ECO:0007669"/>
    <property type="project" value="TreeGrafter"/>
</dbReference>
<dbReference type="PROSITE" id="PS50088">
    <property type="entry name" value="ANK_REPEAT"/>
    <property type="match status" value="2"/>
</dbReference>
<name>A0A433SGG1_9BURK</name>